<dbReference type="Proteomes" id="UP000234335">
    <property type="component" value="Unassembled WGS sequence"/>
</dbReference>
<dbReference type="InterPro" id="IPR003593">
    <property type="entry name" value="AAA+_ATPase"/>
</dbReference>
<evidence type="ECO:0000256" key="2">
    <source>
        <dbReference type="ARBA" id="ARBA00022741"/>
    </source>
</evidence>
<keyword evidence="3" id="KW-0067">ATP-binding</keyword>
<comment type="caution">
    <text evidence="5">The sequence shown here is derived from an EMBL/GenBank/DDBJ whole genome shotgun (WGS) entry which is preliminary data.</text>
</comment>
<gene>
    <name evidence="5" type="ORF">CYJ34_00780</name>
</gene>
<evidence type="ECO:0000256" key="3">
    <source>
        <dbReference type="ARBA" id="ARBA00022840"/>
    </source>
</evidence>
<evidence type="ECO:0000313" key="5">
    <source>
        <dbReference type="EMBL" id="PKZ17275.1"/>
    </source>
</evidence>
<dbReference type="InterPro" id="IPR003439">
    <property type="entry name" value="ABC_transporter-like_ATP-bd"/>
</dbReference>
<dbReference type="PANTHER" id="PTHR42939:SF1">
    <property type="entry name" value="ABC TRANSPORTER ATP-BINDING PROTEIN ALBC-RELATED"/>
    <property type="match status" value="1"/>
</dbReference>
<dbReference type="GO" id="GO:0016887">
    <property type="term" value="F:ATP hydrolysis activity"/>
    <property type="evidence" value="ECO:0007669"/>
    <property type="project" value="InterPro"/>
</dbReference>
<sequence length="234" mass="27117">MANNLLEVDNLKSRYETDKNVLDGCTFSIEENEIVALVGSNGSGKTTLIKTITDIHPKFDANRINFRGKNIDFSNESFKLNRIAVFSEDNSFKYWTFHEYNEFLHKVYNREIDEEYQNYMIENFNFTQYINKPVKELSMGNKKKFFIIAALGLKLPLLILDEPVDGLDFEGSVFLYKIMREYKKYGSIFMASHILESITESCDTYILLDHGKLSDKTTVNSDLTSKKILQNFKG</sequence>
<accession>A0A2I1MAW7</accession>
<dbReference type="InterPro" id="IPR027417">
    <property type="entry name" value="P-loop_NTPase"/>
</dbReference>
<keyword evidence="1" id="KW-0813">Transport</keyword>
<evidence type="ECO:0000256" key="1">
    <source>
        <dbReference type="ARBA" id="ARBA00022448"/>
    </source>
</evidence>
<dbReference type="SMART" id="SM00382">
    <property type="entry name" value="AAA"/>
    <property type="match status" value="1"/>
</dbReference>
<evidence type="ECO:0000313" key="6">
    <source>
        <dbReference type="Proteomes" id="UP000234335"/>
    </source>
</evidence>
<reference evidence="5 6" key="1">
    <citation type="submission" date="2017-12" db="EMBL/GenBank/DDBJ databases">
        <title>Phylogenetic diversity of female urinary microbiome.</title>
        <authorList>
            <person name="Thomas-White K."/>
            <person name="Wolfe A.J."/>
        </authorList>
    </citation>
    <scope>NUCLEOTIDE SEQUENCE [LARGE SCALE GENOMIC DNA]</scope>
    <source>
        <strain evidence="5 6">UMB0119</strain>
    </source>
</reference>
<organism evidence="5 6">
    <name type="scientific">Anaerococcus octavius</name>
    <dbReference type="NCBI Taxonomy" id="54007"/>
    <lineage>
        <taxon>Bacteria</taxon>
        <taxon>Bacillati</taxon>
        <taxon>Bacillota</taxon>
        <taxon>Tissierellia</taxon>
        <taxon>Tissierellales</taxon>
        <taxon>Peptoniphilaceae</taxon>
        <taxon>Anaerococcus</taxon>
    </lineage>
</organism>
<dbReference type="SUPFAM" id="SSF52540">
    <property type="entry name" value="P-loop containing nucleoside triphosphate hydrolases"/>
    <property type="match status" value="1"/>
</dbReference>
<dbReference type="PROSITE" id="PS50893">
    <property type="entry name" value="ABC_TRANSPORTER_2"/>
    <property type="match status" value="1"/>
</dbReference>
<dbReference type="GO" id="GO:0005524">
    <property type="term" value="F:ATP binding"/>
    <property type="evidence" value="ECO:0007669"/>
    <property type="project" value="UniProtKB-KW"/>
</dbReference>
<keyword evidence="6" id="KW-1185">Reference proteome</keyword>
<protein>
    <submittedName>
        <fullName evidence="5">ABC transporter</fullName>
    </submittedName>
</protein>
<dbReference type="RefSeq" id="WP_101539444.1">
    <property type="nucleotide sequence ID" value="NZ_PKGS01000001.1"/>
</dbReference>
<dbReference type="InterPro" id="IPR051782">
    <property type="entry name" value="ABC_Transporter_VariousFunc"/>
</dbReference>
<feature type="domain" description="ABC transporter" evidence="4">
    <location>
        <begin position="6"/>
        <end position="231"/>
    </location>
</feature>
<evidence type="ECO:0000259" key="4">
    <source>
        <dbReference type="PROSITE" id="PS50893"/>
    </source>
</evidence>
<keyword evidence="2" id="KW-0547">Nucleotide-binding</keyword>
<dbReference type="AlphaFoldDB" id="A0A2I1MAW7"/>
<dbReference type="PANTHER" id="PTHR42939">
    <property type="entry name" value="ABC TRANSPORTER ATP-BINDING PROTEIN ALBC-RELATED"/>
    <property type="match status" value="1"/>
</dbReference>
<proteinExistence type="predicted"/>
<dbReference type="Pfam" id="PF00005">
    <property type="entry name" value="ABC_tran"/>
    <property type="match status" value="1"/>
</dbReference>
<name>A0A2I1MAW7_9FIRM</name>
<dbReference type="EMBL" id="PKGS01000001">
    <property type="protein sequence ID" value="PKZ17275.1"/>
    <property type="molecule type" value="Genomic_DNA"/>
</dbReference>
<dbReference type="Gene3D" id="3.40.50.300">
    <property type="entry name" value="P-loop containing nucleotide triphosphate hydrolases"/>
    <property type="match status" value="1"/>
</dbReference>